<proteinExistence type="predicted"/>
<evidence type="ECO:0000313" key="3">
    <source>
        <dbReference type="EMBL" id="CAL6015201.1"/>
    </source>
</evidence>
<sequence>MNHIPLSVQKAMMFFRTPKFDYDAYQSVIAAFYGPDDERCKKPRICGETEQVCGAIQAAIEIKPDIEEIIQQDFTNITKKRLCGELVGKGIISCAHCVRVACTVLEDYQQPVFDYKVKQWFEEVDDINKVFR</sequence>
<name>A0AA86ULP5_9EUKA</name>
<reference evidence="1" key="1">
    <citation type="submission" date="2023-06" db="EMBL/GenBank/DDBJ databases">
        <authorList>
            <person name="Kurt Z."/>
        </authorList>
    </citation>
    <scope>NUCLEOTIDE SEQUENCE</scope>
</reference>
<dbReference type="EMBL" id="CATOUU010000871">
    <property type="protein sequence ID" value="CAI9956202.1"/>
    <property type="molecule type" value="Genomic_DNA"/>
</dbReference>
<keyword evidence="5" id="KW-1185">Reference proteome</keyword>
<organism evidence="1">
    <name type="scientific">Hexamita inflata</name>
    <dbReference type="NCBI Taxonomy" id="28002"/>
    <lineage>
        <taxon>Eukaryota</taxon>
        <taxon>Metamonada</taxon>
        <taxon>Diplomonadida</taxon>
        <taxon>Hexamitidae</taxon>
        <taxon>Hexamitinae</taxon>
        <taxon>Hexamita</taxon>
    </lineage>
</organism>
<dbReference type="Proteomes" id="UP001642409">
    <property type="component" value="Unassembled WGS sequence"/>
</dbReference>
<dbReference type="EMBL" id="CAXDID020000220">
    <property type="protein sequence ID" value="CAL6058322.1"/>
    <property type="molecule type" value="Genomic_DNA"/>
</dbReference>
<evidence type="ECO:0000313" key="5">
    <source>
        <dbReference type="Proteomes" id="UP001642409"/>
    </source>
</evidence>
<protein>
    <submittedName>
        <fullName evidence="1">Uncharacterized protein</fullName>
    </submittedName>
</protein>
<dbReference type="AlphaFoldDB" id="A0AA86ULP5"/>
<reference evidence="3 5" key="2">
    <citation type="submission" date="2024-07" db="EMBL/GenBank/DDBJ databases">
        <authorList>
            <person name="Akdeniz Z."/>
        </authorList>
    </citation>
    <scope>NUCLEOTIDE SEQUENCE [LARGE SCALE GENOMIC DNA]</scope>
</reference>
<evidence type="ECO:0000313" key="4">
    <source>
        <dbReference type="EMBL" id="CAL6058322.1"/>
    </source>
</evidence>
<gene>
    <name evidence="3" type="ORF">HINF_LOCUS24636</name>
    <name evidence="1" type="ORF">HINF_LOCUS43847</name>
    <name evidence="2" type="ORF">HINF_LOCUS45858</name>
    <name evidence="4" type="ORF">HINF_LOCUS48212</name>
</gene>
<dbReference type="EMBL" id="CATOUU010000902">
    <property type="protein sequence ID" value="CAI9958213.1"/>
    <property type="molecule type" value="Genomic_DNA"/>
</dbReference>
<evidence type="ECO:0000313" key="1">
    <source>
        <dbReference type="EMBL" id="CAI9956202.1"/>
    </source>
</evidence>
<dbReference type="EMBL" id="CAXDID020000072">
    <property type="protein sequence ID" value="CAL6015201.1"/>
    <property type="molecule type" value="Genomic_DNA"/>
</dbReference>
<accession>A0AA86ULP5</accession>
<comment type="caution">
    <text evidence="1">The sequence shown here is derived from an EMBL/GenBank/DDBJ whole genome shotgun (WGS) entry which is preliminary data.</text>
</comment>
<evidence type="ECO:0000313" key="2">
    <source>
        <dbReference type="EMBL" id="CAI9958213.1"/>
    </source>
</evidence>